<comment type="caution">
    <text evidence="1">The sequence shown here is derived from an EMBL/GenBank/DDBJ whole genome shotgun (WGS) entry which is preliminary data.</text>
</comment>
<dbReference type="EMBL" id="JAUMIT010000001">
    <property type="protein sequence ID" value="MDO3693253.1"/>
    <property type="molecule type" value="Genomic_DNA"/>
</dbReference>
<dbReference type="InterPro" id="IPR046525">
    <property type="entry name" value="DUF6702"/>
</dbReference>
<name>A0ABT8VMR9_9FLAO</name>
<proteinExistence type="predicted"/>
<protein>
    <recommendedName>
        <fullName evidence="3">GerMN domain-containing protein</fullName>
    </recommendedName>
</protein>
<sequence>MKNILLAFLVLFGVSNLWAHTIKMTTGKLELNTQNKTCKLTLNFFIDDFESELIKMYPQPPFDYKVPNTQMQETIESYVLNNVSIELNQVLVNLSITSIYKTEDNVCQVIFNGQLNEHQEYDIVTVKNTLLFSSFDKQSNILHVYVDGEKKQIFRFFAGVPVRTERF</sequence>
<gene>
    <name evidence="1" type="ORF">QVZ41_00120</name>
</gene>
<dbReference type="Pfam" id="PF20420">
    <property type="entry name" value="DUF6702"/>
    <property type="match status" value="1"/>
</dbReference>
<accession>A0ABT8VMR9</accession>
<evidence type="ECO:0000313" key="2">
    <source>
        <dbReference type="Proteomes" id="UP001168642"/>
    </source>
</evidence>
<dbReference type="Proteomes" id="UP001168642">
    <property type="component" value="Unassembled WGS sequence"/>
</dbReference>
<organism evidence="1 2">
    <name type="scientific">Wenyingzhuangia gilva</name>
    <dbReference type="NCBI Taxonomy" id="3057677"/>
    <lineage>
        <taxon>Bacteria</taxon>
        <taxon>Pseudomonadati</taxon>
        <taxon>Bacteroidota</taxon>
        <taxon>Flavobacteriia</taxon>
        <taxon>Flavobacteriales</taxon>
        <taxon>Flavobacteriaceae</taxon>
        <taxon>Wenyingzhuangia</taxon>
    </lineage>
</organism>
<keyword evidence="2" id="KW-1185">Reference proteome</keyword>
<reference evidence="1" key="1">
    <citation type="submission" date="2023-07" db="EMBL/GenBank/DDBJ databases">
        <title>Wenyingzhuangia sp. chi5 genome sequencing and assembly.</title>
        <authorList>
            <person name="Park S."/>
        </authorList>
    </citation>
    <scope>NUCLEOTIDE SEQUENCE</scope>
    <source>
        <strain evidence="1">Chi5</strain>
    </source>
</reference>
<evidence type="ECO:0000313" key="1">
    <source>
        <dbReference type="EMBL" id="MDO3693253.1"/>
    </source>
</evidence>
<evidence type="ECO:0008006" key="3">
    <source>
        <dbReference type="Google" id="ProtNLM"/>
    </source>
</evidence>
<dbReference type="RefSeq" id="WP_302882526.1">
    <property type="nucleotide sequence ID" value="NZ_JAUMIT010000001.1"/>
</dbReference>